<sequence length="107" mass="12262">MITIKYLSEEENYNEVLEALKSALGEHYTGDLDDYNHVPYGIDAIAVYDEEGTLLDIRLFDPYHKVADGIYTNFNGDSNWLLSYCDNEDLMREGGISEEDIETINEL</sequence>
<accession>A0AAW6HQG4</accession>
<reference evidence="1" key="1">
    <citation type="submission" date="2022-10" db="EMBL/GenBank/DDBJ databases">
        <title>Human gut microbiome strain richness.</title>
        <authorList>
            <person name="Chen-Liaw A."/>
        </authorList>
    </citation>
    <scope>NUCLEOTIDE SEQUENCE</scope>
    <source>
        <strain evidence="1">BSD2780120875st1_E1_BSD2780120875_150330</strain>
    </source>
</reference>
<dbReference type="EMBL" id="JAQNZF010000051">
    <property type="protein sequence ID" value="MDC2745280.1"/>
    <property type="molecule type" value="Genomic_DNA"/>
</dbReference>
<dbReference type="AlphaFoldDB" id="A0AAW6HQG4"/>
<comment type="caution">
    <text evidence="1">The sequence shown here is derived from an EMBL/GenBank/DDBJ whole genome shotgun (WGS) entry which is preliminary data.</text>
</comment>
<dbReference type="Proteomes" id="UP001219389">
    <property type="component" value="Unassembled WGS sequence"/>
</dbReference>
<evidence type="ECO:0000313" key="1">
    <source>
        <dbReference type="EMBL" id="MDC2745280.1"/>
    </source>
</evidence>
<evidence type="ECO:0000313" key="2">
    <source>
        <dbReference type="Proteomes" id="UP001219389"/>
    </source>
</evidence>
<proteinExistence type="predicted"/>
<protein>
    <submittedName>
        <fullName evidence="1">Uncharacterized protein</fullName>
    </submittedName>
</protein>
<gene>
    <name evidence="1" type="ORF">PO382_24075</name>
</gene>
<dbReference type="RefSeq" id="WP_138343948.1">
    <property type="nucleotide sequence ID" value="NZ_JAQNZD010000051.1"/>
</dbReference>
<organism evidence="1 2">
    <name type="scientific">Bacteroides ovatus</name>
    <dbReference type="NCBI Taxonomy" id="28116"/>
    <lineage>
        <taxon>Bacteria</taxon>
        <taxon>Pseudomonadati</taxon>
        <taxon>Bacteroidota</taxon>
        <taxon>Bacteroidia</taxon>
        <taxon>Bacteroidales</taxon>
        <taxon>Bacteroidaceae</taxon>
        <taxon>Bacteroides</taxon>
    </lineage>
</organism>
<name>A0AAW6HQG4_BACOV</name>